<reference evidence="1" key="1">
    <citation type="journal article" date="2019" name="bioRxiv">
        <title>The Genome of the Zebra Mussel, Dreissena polymorpha: A Resource for Invasive Species Research.</title>
        <authorList>
            <person name="McCartney M.A."/>
            <person name="Auch B."/>
            <person name="Kono T."/>
            <person name="Mallez S."/>
            <person name="Zhang Y."/>
            <person name="Obille A."/>
            <person name="Becker A."/>
            <person name="Abrahante J.E."/>
            <person name="Garbe J."/>
            <person name="Badalamenti J.P."/>
            <person name="Herman A."/>
            <person name="Mangelson H."/>
            <person name="Liachko I."/>
            <person name="Sullivan S."/>
            <person name="Sone E.D."/>
            <person name="Koren S."/>
            <person name="Silverstein K.A.T."/>
            <person name="Beckman K.B."/>
            <person name="Gohl D.M."/>
        </authorList>
    </citation>
    <scope>NUCLEOTIDE SEQUENCE</scope>
    <source>
        <strain evidence="1">Duluth1</strain>
        <tissue evidence="1">Whole animal</tissue>
    </source>
</reference>
<keyword evidence="2" id="KW-1185">Reference proteome</keyword>
<proteinExistence type="predicted"/>
<dbReference type="Proteomes" id="UP000828390">
    <property type="component" value="Unassembled WGS sequence"/>
</dbReference>
<sequence>MIKKQLIDRTFSEDERADVYKLFVKIMNTEICLVLREGLDEWVSHDGSNLAEPYMAGFQNETCTILTTSRPWKLADERIKIRKLTYF</sequence>
<dbReference type="AlphaFoldDB" id="A0A9D4EZA6"/>
<protein>
    <submittedName>
        <fullName evidence="1">Uncharacterized protein</fullName>
    </submittedName>
</protein>
<evidence type="ECO:0000313" key="2">
    <source>
        <dbReference type="Proteomes" id="UP000828390"/>
    </source>
</evidence>
<name>A0A9D4EZA6_DREPO</name>
<dbReference type="EMBL" id="JAIWYP010000008">
    <property type="protein sequence ID" value="KAH3788663.1"/>
    <property type="molecule type" value="Genomic_DNA"/>
</dbReference>
<dbReference type="PROSITE" id="PS51311">
    <property type="entry name" value="SCGB"/>
    <property type="match status" value="1"/>
</dbReference>
<organism evidence="1 2">
    <name type="scientific">Dreissena polymorpha</name>
    <name type="common">Zebra mussel</name>
    <name type="synonym">Mytilus polymorpha</name>
    <dbReference type="NCBI Taxonomy" id="45954"/>
    <lineage>
        <taxon>Eukaryota</taxon>
        <taxon>Metazoa</taxon>
        <taxon>Spiralia</taxon>
        <taxon>Lophotrochozoa</taxon>
        <taxon>Mollusca</taxon>
        <taxon>Bivalvia</taxon>
        <taxon>Autobranchia</taxon>
        <taxon>Heteroconchia</taxon>
        <taxon>Euheterodonta</taxon>
        <taxon>Imparidentia</taxon>
        <taxon>Neoheterodontei</taxon>
        <taxon>Myida</taxon>
        <taxon>Dreissenoidea</taxon>
        <taxon>Dreissenidae</taxon>
        <taxon>Dreissena</taxon>
    </lineage>
</organism>
<evidence type="ECO:0000313" key="1">
    <source>
        <dbReference type="EMBL" id="KAH3788663.1"/>
    </source>
</evidence>
<dbReference type="InterPro" id="IPR016126">
    <property type="entry name" value="Secretoglobin"/>
</dbReference>
<reference evidence="1" key="2">
    <citation type="submission" date="2020-11" db="EMBL/GenBank/DDBJ databases">
        <authorList>
            <person name="McCartney M.A."/>
            <person name="Auch B."/>
            <person name="Kono T."/>
            <person name="Mallez S."/>
            <person name="Becker A."/>
            <person name="Gohl D.M."/>
            <person name="Silverstein K.A.T."/>
            <person name="Koren S."/>
            <person name="Bechman K.B."/>
            <person name="Herman A."/>
            <person name="Abrahante J.E."/>
            <person name="Garbe J."/>
        </authorList>
    </citation>
    <scope>NUCLEOTIDE SEQUENCE</scope>
    <source>
        <strain evidence="1">Duluth1</strain>
        <tissue evidence="1">Whole animal</tissue>
    </source>
</reference>
<gene>
    <name evidence="1" type="ORF">DPMN_166810</name>
</gene>
<comment type="caution">
    <text evidence="1">The sequence shown here is derived from an EMBL/GenBank/DDBJ whole genome shotgun (WGS) entry which is preliminary data.</text>
</comment>
<accession>A0A9D4EZA6</accession>